<dbReference type="Proteomes" id="UP000250235">
    <property type="component" value="Unassembled WGS sequence"/>
</dbReference>
<sequence>MDSVGVFLYFGGDIVVENGSVGYSISHRRPTRVPRSINLFDLVELVCRMLNIDSSKFSIKLCTKYGFMERSCWTEVLIHIEDDGVLEFVMQCPNMQILHLYVETQSINPTVVYNEPDDSYIQHVSDGGHFNQAGYRRIMQYISGAWKWIMGSTFHRRNEYFDTNTADPKTEVASPDQGDANTHVDNIDTEPDTSSDEFDEEPADAEHEDIMHEGTSSRPVRGETSQRQVTPFLSSTHEMPPFFTTVFGEEIPDSIGVPSGRTSYYNTERCELSINMMFKDKQDLIASVKDYSVRIVRREYTVVESTCTLWKI</sequence>
<dbReference type="AlphaFoldDB" id="A0A2Z7AXF6"/>
<feature type="compositionally biased region" description="Polar residues" evidence="1">
    <location>
        <begin position="214"/>
        <end position="225"/>
    </location>
</feature>
<dbReference type="EMBL" id="KV011790">
    <property type="protein sequence ID" value="KZV26066.1"/>
    <property type="molecule type" value="Genomic_DNA"/>
</dbReference>
<keyword evidence="3" id="KW-1185">Reference proteome</keyword>
<accession>A0A2Z7AXF6</accession>
<protein>
    <submittedName>
        <fullName evidence="2">Uncharacterized protein</fullName>
    </submittedName>
</protein>
<evidence type="ECO:0000313" key="3">
    <source>
        <dbReference type="Proteomes" id="UP000250235"/>
    </source>
</evidence>
<evidence type="ECO:0000256" key="1">
    <source>
        <dbReference type="SAM" id="MobiDB-lite"/>
    </source>
</evidence>
<reference evidence="2 3" key="1">
    <citation type="journal article" date="2015" name="Proc. Natl. Acad. Sci. U.S.A.">
        <title>The resurrection genome of Boea hygrometrica: A blueprint for survival of dehydration.</title>
        <authorList>
            <person name="Xiao L."/>
            <person name="Yang G."/>
            <person name="Zhang L."/>
            <person name="Yang X."/>
            <person name="Zhao S."/>
            <person name="Ji Z."/>
            <person name="Zhou Q."/>
            <person name="Hu M."/>
            <person name="Wang Y."/>
            <person name="Chen M."/>
            <person name="Xu Y."/>
            <person name="Jin H."/>
            <person name="Xiao X."/>
            <person name="Hu G."/>
            <person name="Bao F."/>
            <person name="Hu Y."/>
            <person name="Wan P."/>
            <person name="Li L."/>
            <person name="Deng X."/>
            <person name="Kuang T."/>
            <person name="Xiang C."/>
            <person name="Zhu J.K."/>
            <person name="Oliver M.J."/>
            <person name="He Y."/>
        </authorList>
    </citation>
    <scope>NUCLEOTIDE SEQUENCE [LARGE SCALE GENOMIC DNA]</scope>
    <source>
        <strain evidence="3">cv. XS01</strain>
    </source>
</reference>
<evidence type="ECO:0000313" key="2">
    <source>
        <dbReference type="EMBL" id="KZV26066.1"/>
    </source>
</evidence>
<organism evidence="2 3">
    <name type="scientific">Dorcoceras hygrometricum</name>
    <dbReference type="NCBI Taxonomy" id="472368"/>
    <lineage>
        <taxon>Eukaryota</taxon>
        <taxon>Viridiplantae</taxon>
        <taxon>Streptophyta</taxon>
        <taxon>Embryophyta</taxon>
        <taxon>Tracheophyta</taxon>
        <taxon>Spermatophyta</taxon>
        <taxon>Magnoliopsida</taxon>
        <taxon>eudicotyledons</taxon>
        <taxon>Gunneridae</taxon>
        <taxon>Pentapetalae</taxon>
        <taxon>asterids</taxon>
        <taxon>lamiids</taxon>
        <taxon>Lamiales</taxon>
        <taxon>Gesneriaceae</taxon>
        <taxon>Didymocarpoideae</taxon>
        <taxon>Trichosporeae</taxon>
        <taxon>Loxocarpinae</taxon>
        <taxon>Dorcoceras</taxon>
    </lineage>
</organism>
<feature type="region of interest" description="Disordered" evidence="1">
    <location>
        <begin position="165"/>
        <end position="225"/>
    </location>
</feature>
<feature type="compositionally biased region" description="Acidic residues" evidence="1">
    <location>
        <begin position="187"/>
        <end position="203"/>
    </location>
</feature>
<proteinExistence type="predicted"/>
<name>A0A2Z7AXF6_9LAMI</name>
<gene>
    <name evidence="2" type="ORF">F511_13944</name>
</gene>